<keyword evidence="2" id="KW-1003">Cell membrane</keyword>
<evidence type="ECO:0000256" key="6">
    <source>
        <dbReference type="SAM" id="Phobius"/>
    </source>
</evidence>
<dbReference type="Pfam" id="PF09678">
    <property type="entry name" value="Caa3_CtaG"/>
    <property type="match status" value="1"/>
</dbReference>
<dbReference type="RefSeq" id="WP_184280596.1">
    <property type="nucleotide sequence ID" value="NZ_BMCO01000001.1"/>
</dbReference>
<comment type="caution">
    <text evidence="7">The sequence shown here is derived from an EMBL/GenBank/DDBJ whole genome shotgun (WGS) entry which is preliminary data.</text>
</comment>
<protein>
    <submittedName>
        <fullName evidence="8">Membrane protein</fullName>
    </submittedName>
</protein>
<evidence type="ECO:0000313" key="8">
    <source>
        <dbReference type="EMBL" id="MBB6422105.1"/>
    </source>
</evidence>
<name>A0A6V7RMU8_9STAP</name>
<dbReference type="GO" id="GO:0005886">
    <property type="term" value="C:plasma membrane"/>
    <property type="evidence" value="ECO:0007669"/>
    <property type="project" value="UniProtKB-SubCell"/>
</dbReference>
<keyword evidence="5 6" id="KW-0472">Membrane</keyword>
<feature type="transmembrane region" description="Helical" evidence="6">
    <location>
        <begin position="186"/>
        <end position="208"/>
    </location>
</feature>
<evidence type="ECO:0000256" key="3">
    <source>
        <dbReference type="ARBA" id="ARBA00022692"/>
    </source>
</evidence>
<organism evidence="7 9">
    <name type="scientific">Jeotgalicoccus coquinae</name>
    <dbReference type="NCBI Taxonomy" id="709509"/>
    <lineage>
        <taxon>Bacteria</taxon>
        <taxon>Bacillati</taxon>
        <taxon>Bacillota</taxon>
        <taxon>Bacilli</taxon>
        <taxon>Bacillales</taxon>
        <taxon>Staphylococcaceae</taxon>
        <taxon>Jeotgalicoccus</taxon>
    </lineage>
</organism>
<evidence type="ECO:0000256" key="1">
    <source>
        <dbReference type="ARBA" id="ARBA00004651"/>
    </source>
</evidence>
<sequence length="259" mass="29071">MHHTNITHFLILEVIAGLIAIAALILYPAAMYYSKKKNRSWHWGRYFLFAAGVIIAASALTGPMARLSHTDFTVHMLGHLLLGMFGPLFILHGKPMTLIMRTLNVSYARKLSKILNIKYVKFISNPLIASILNIGGLFLIYKAGLFEFMHTSVLWFALVHLHVFLAGYLFTMSIIYIDIVTHRYSFLYRASVLVAALGFHKILSKLIYASPPEGIARPDGETGAMLMYYGGDIADIALIIILCLEWYKAAGRGYIQKLT</sequence>
<gene>
    <name evidence="8" type="ORF">HNR41_000031</name>
    <name evidence="7" type="ORF">JEOCOQ751_01550</name>
</gene>
<dbReference type="EMBL" id="JACHFF010000001">
    <property type="protein sequence ID" value="MBB6422105.1"/>
    <property type="molecule type" value="Genomic_DNA"/>
</dbReference>
<reference evidence="8 10" key="2">
    <citation type="submission" date="2020-08" db="EMBL/GenBank/DDBJ databases">
        <title>Genomic Encyclopedia of Type Strains, Phase IV (KMG-IV): sequencing the most valuable type-strain genomes for metagenomic binning, comparative biology and taxonomic classification.</title>
        <authorList>
            <person name="Goeker M."/>
        </authorList>
    </citation>
    <scope>NUCLEOTIDE SEQUENCE [LARGE SCALE GENOMIC DNA]</scope>
    <source>
        <strain evidence="8 10">DSM 22419</strain>
    </source>
</reference>
<feature type="transmembrane region" description="Helical" evidence="6">
    <location>
        <begin position="153"/>
        <end position="179"/>
    </location>
</feature>
<dbReference type="Proteomes" id="UP000545588">
    <property type="component" value="Unassembled WGS sequence"/>
</dbReference>
<feature type="transmembrane region" description="Helical" evidence="6">
    <location>
        <begin position="46"/>
        <end position="66"/>
    </location>
</feature>
<dbReference type="Proteomes" id="UP000534001">
    <property type="component" value="Unassembled WGS sequence"/>
</dbReference>
<keyword evidence="4 6" id="KW-1133">Transmembrane helix</keyword>
<evidence type="ECO:0000313" key="9">
    <source>
        <dbReference type="Proteomes" id="UP000534001"/>
    </source>
</evidence>
<reference evidence="7 9" key="1">
    <citation type="submission" date="2020-07" db="EMBL/GenBank/DDBJ databases">
        <authorList>
            <person name="Criscuolo A."/>
        </authorList>
    </citation>
    <scope>NUCLEOTIDE SEQUENCE [LARGE SCALE GENOMIC DNA]</scope>
    <source>
        <strain evidence="7">CIP111751</strain>
    </source>
</reference>
<evidence type="ECO:0000256" key="4">
    <source>
        <dbReference type="ARBA" id="ARBA00022989"/>
    </source>
</evidence>
<keyword evidence="10" id="KW-1185">Reference proteome</keyword>
<accession>A0A6V7RMU8</accession>
<feature type="transmembrane region" description="Helical" evidence="6">
    <location>
        <begin position="228"/>
        <end position="247"/>
    </location>
</feature>
<evidence type="ECO:0000313" key="7">
    <source>
        <dbReference type="EMBL" id="CAD2079733.1"/>
    </source>
</evidence>
<evidence type="ECO:0000256" key="2">
    <source>
        <dbReference type="ARBA" id="ARBA00022475"/>
    </source>
</evidence>
<dbReference type="AlphaFoldDB" id="A0A6V7RMU8"/>
<dbReference type="InterPro" id="IPR019108">
    <property type="entry name" value="Caa3_assmbl_CtaG-rel"/>
</dbReference>
<dbReference type="EMBL" id="CAJEWA010000006">
    <property type="protein sequence ID" value="CAD2079733.1"/>
    <property type="molecule type" value="Genomic_DNA"/>
</dbReference>
<evidence type="ECO:0000313" key="10">
    <source>
        <dbReference type="Proteomes" id="UP000545588"/>
    </source>
</evidence>
<keyword evidence="3 6" id="KW-0812">Transmembrane</keyword>
<comment type="subcellular location">
    <subcellularLocation>
        <location evidence="1">Cell membrane</location>
        <topology evidence="1">Multi-pass membrane protein</topology>
    </subcellularLocation>
</comment>
<evidence type="ECO:0000256" key="5">
    <source>
        <dbReference type="ARBA" id="ARBA00023136"/>
    </source>
</evidence>
<feature type="transmembrane region" description="Helical" evidence="6">
    <location>
        <begin position="72"/>
        <end position="91"/>
    </location>
</feature>
<feature type="transmembrane region" description="Helical" evidence="6">
    <location>
        <begin position="119"/>
        <end position="141"/>
    </location>
</feature>
<proteinExistence type="predicted"/>
<feature type="transmembrane region" description="Helical" evidence="6">
    <location>
        <begin position="6"/>
        <end position="34"/>
    </location>
</feature>